<dbReference type="WBParaSite" id="MCOS_0000121001-mRNA-1">
    <property type="protein sequence ID" value="MCOS_0000121001-mRNA-1"/>
    <property type="gene ID" value="MCOS_0000121001"/>
</dbReference>
<name>A0A0R3U3P5_MESCO</name>
<protein>
    <submittedName>
        <fullName evidence="1 3">Uncharacterized protein</fullName>
    </submittedName>
</protein>
<proteinExistence type="predicted"/>
<keyword evidence="2" id="KW-1185">Reference proteome</keyword>
<evidence type="ECO:0000313" key="2">
    <source>
        <dbReference type="Proteomes" id="UP000267029"/>
    </source>
</evidence>
<evidence type="ECO:0000313" key="1">
    <source>
        <dbReference type="EMBL" id="VDD75208.1"/>
    </source>
</evidence>
<reference evidence="1 2" key="2">
    <citation type="submission" date="2018-10" db="EMBL/GenBank/DDBJ databases">
        <authorList>
            <consortium name="Pathogen Informatics"/>
        </authorList>
    </citation>
    <scope>NUCLEOTIDE SEQUENCE [LARGE SCALE GENOMIC DNA]</scope>
</reference>
<sequence length="76" mass="8159">MNGKCGEGGRQQAQARVHAQVPYLYARVKTVCARTRASINTNGSARAQASAPAVAMPERERACVRTRAIDFGQARA</sequence>
<evidence type="ECO:0000313" key="3">
    <source>
        <dbReference type="WBParaSite" id="MCOS_0000121001-mRNA-1"/>
    </source>
</evidence>
<dbReference type="AlphaFoldDB" id="A0A0R3U3P5"/>
<dbReference type="Proteomes" id="UP000267029">
    <property type="component" value="Unassembled WGS sequence"/>
</dbReference>
<dbReference type="EMBL" id="UXSR01000138">
    <property type="protein sequence ID" value="VDD75208.1"/>
    <property type="molecule type" value="Genomic_DNA"/>
</dbReference>
<gene>
    <name evidence="1" type="ORF">MCOS_LOCUS1211</name>
</gene>
<organism evidence="3">
    <name type="scientific">Mesocestoides corti</name>
    <name type="common">Flatworm</name>
    <dbReference type="NCBI Taxonomy" id="53468"/>
    <lineage>
        <taxon>Eukaryota</taxon>
        <taxon>Metazoa</taxon>
        <taxon>Spiralia</taxon>
        <taxon>Lophotrochozoa</taxon>
        <taxon>Platyhelminthes</taxon>
        <taxon>Cestoda</taxon>
        <taxon>Eucestoda</taxon>
        <taxon>Cyclophyllidea</taxon>
        <taxon>Mesocestoididae</taxon>
        <taxon>Mesocestoides</taxon>
    </lineage>
</organism>
<accession>A0A0R3U3P5</accession>
<reference evidence="3" key="1">
    <citation type="submission" date="2017-02" db="UniProtKB">
        <authorList>
            <consortium name="WormBaseParasite"/>
        </authorList>
    </citation>
    <scope>IDENTIFICATION</scope>
</reference>